<comment type="caution">
    <text evidence="1">The sequence shown here is derived from an EMBL/GenBank/DDBJ whole genome shotgun (WGS) entry which is preliminary data.</text>
</comment>
<keyword evidence="2" id="KW-1185">Reference proteome</keyword>
<organism evidence="1 2">
    <name type="scientific">Rhizopogon vesiculosus</name>
    <dbReference type="NCBI Taxonomy" id="180088"/>
    <lineage>
        <taxon>Eukaryota</taxon>
        <taxon>Fungi</taxon>
        <taxon>Dikarya</taxon>
        <taxon>Basidiomycota</taxon>
        <taxon>Agaricomycotina</taxon>
        <taxon>Agaricomycetes</taxon>
        <taxon>Agaricomycetidae</taxon>
        <taxon>Boletales</taxon>
        <taxon>Suillineae</taxon>
        <taxon>Rhizopogonaceae</taxon>
        <taxon>Rhizopogon</taxon>
    </lineage>
</organism>
<dbReference type="Proteomes" id="UP000183567">
    <property type="component" value="Unassembled WGS sequence"/>
</dbReference>
<accession>A0A1J8Q3Y6</accession>
<gene>
    <name evidence="1" type="ORF">AZE42_14017</name>
</gene>
<name>A0A1J8Q3Y6_9AGAM</name>
<proteinExistence type="predicted"/>
<evidence type="ECO:0000313" key="1">
    <source>
        <dbReference type="EMBL" id="OJA16326.1"/>
    </source>
</evidence>
<dbReference type="EMBL" id="LVVM01002652">
    <property type="protein sequence ID" value="OJA16326.1"/>
    <property type="molecule type" value="Genomic_DNA"/>
</dbReference>
<sequence>MAQWQGCRWLCVWLL</sequence>
<reference evidence="1 2" key="1">
    <citation type="submission" date="2016-03" db="EMBL/GenBank/DDBJ databases">
        <title>Comparative genomics of the ectomycorrhizal sister species Rhizopogon vinicolor and Rhizopogon vesiculosus (Basidiomycota: Boletales) reveals a divergence of the mating type B locus.</title>
        <authorList>
            <person name="Mujic A.B."/>
            <person name="Kuo A."/>
            <person name="Tritt A."/>
            <person name="Lipzen A."/>
            <person name="Chen C."/>
            <person name="Johnson J."/>
            <person name="Sharma A."/>
            <person name="Barry K."/>
            <person name="Grigoriev I.V."/>
            <person name="Spatafora J.W."/>
        </authorList>
    </citation>
    <scope>NUCLEOTIDE SEQUENCE [LARGE SCALE GENOMIC DNA]</scope>
    <source>
        <strain evidence="1 2">AM-OR11-056</strain>
    </source>
</reference>
<protein>
    <submittedName>
        <fullName evidence="1">Uncharacterized protein</fullName>
    </submittedName>
</protein>
<evidence type="ECO:0000313" key="2">
    <source>
        <dbReference type="Proteomes" id="UP000183567"/>
    </source>
</evidence>